<comment type="caution">
    <text evidence="1">The sequence shown here is derived from an EMBL/GenBank/DDBJ whole genome shotgun (WGS) entry which is preliminary data.</text>
</comment>
<name>A0ACC5SU74_ENSAD</name>
<dbReference type="Proteomes" id="UP000823773">
    <property type="component" value="Unassembled WGS sequence"/>
</dbReference>
<gene>
    <name evidence="1" type="ORF">J2Z19_002154</name>
</gene>
<reference evidence="1" key="1">
    <citation type="submission" date="2021-03" db="EMBL/GenBank/DDBJ databases">
        <title>Genomic Encyclopedia of Type Strains, Phase IV (KMG-IV): sequencing the most valuable type-strain genomes for metagenomic binning, comparative biology and taxonomic classification.</title>
        <authorList>
            <person name="Goeker M."/>
        </authorList>
    </citation>
    <scope>NUCLEOTIDE SEQUENCE</scope>
    <source>
        <strain evidence="1">DSM 18131</strain>
    </source>
</reference>
<evidence type="ECO:0000313" key="1">
    <source>
        <dbReference type="EMBL" id="MBP1872442.1"/>
    </source>
</evidence>
<protein>
    <submittedName>
        <fullName evidence="1">Membrane protein YccC</fullName>
    </submittedName>
</protein>
<evidence type="ECO:0000313" key="2">
    <source>
        <dbReference type="Proteomes" id="UP000823773"/>
    </source>
</evidence>
<keyword evidence="2" id="KW-1185">Reference proteome</keyword>
<proteinExistence type="predicted"/>
<dbReference type="EMBL" id="JAGGJR010000003">
    <property type="protein sequence ID" value="MBP1872442.1"/>
    <property type="molecule type" value="Genomic_DNA"/>
</dbReference>
<accession>A0ACC5SU74</accession>
<sequence length="159" mass="17974">MRRGAAPSAASHVPRHWPQFARRISAATFAALSASCARIGRKSPYSNGSTKGIVRGLDNAQITRYGEPVRALHHAERLAETASAQLPGRCRRYAEPPGAPHLRRTKPQRSLFDRHVVFRRLRREGTVAALTANKFPKRQFKYQIFRFGIFCLTQFRFGT</sequence>
<organism evidence="1 2">
    <name type="scientific">Ensifer adhaerens</name>
    <name type="common">Sinorhizobium morelense</name>
    <dbReference type="NCBI Taxonomy" id="106592"/>
    <lineage>
        <taxon>Bacteria</taxon>
        <taxon>Pseudomonadati</taxon>
        <taxon>Pseudomonadota</taxon>
        <taxon>Alphaproteobacteria</taxon>
        <taxon>Hyphomicrobiales</taxon>
        <taxon>Rhizobiaceae</taxon>
        <taxon>Sinorhizobium/Ensifer group</taxon>
        <taxon>Ensifer</taxon>
    </lineage>
</organism>